<organism evidence="3">
    <name type="scientific">viral metagenome</name>
    <dbReference type="NCBI Taxonomy" id="1070528"/>
    <lineage>
        <taxon>unclassified sequences</taxon>
        <taxon>metagenomes</taxon>
        <taxon>organismal metagenomes</taxon>
    </lineage>
</organism>
<proteinExistence type="predicted"/>
<name>A0A6C0EW93_9ZZZZ</name>
<evidence type="ECO:0000256" key="2">
    <source>
        <dbReference type="SAM" id="Phobius"/>
    </source>
</evidence>
<sequence length="281" mass="31839">MANLIKYYTNRLDDLNKKYDEYTINYKENFVKYKILVFNCDLSRGALNTPTCINKYSGDTNVNAYVIAKENLDNLNSDYVSLTKEIKALFTEQAKFVDAGQKKIDDLNDENKELLEKSTNIKDVSATSQPFFHNERLLYYRSVIYFISIIIGIIFVLYMLQSTPFMEVASSVATNTKNLAATAVNGAKGMVENAATNGGENPDGTGSDNMLRNIIILVLISLVIISVFYFIIYILRKVNPPLEKTNAEKEIKKIADTCLKDKSDSWFNAQVESLKKFLTNK</sequence>
<feature type="transmembrane region" description="Helical" evidence="2">
    <location>
        <begin position="214"/>
        <end position="235"/>
    </location>
</feature>
<evidence type="ECO:0000256" key="1">
    <source>
        <dbReference type="SAM" id="Coils"/>
    </source>
</evidence>
<evidence type="ECO:0000313" key="3">
    <source>
        <dbReference type="EMBL" id="QHT33426.1"/>
    </source>
</evidence>
<dbReference type="AlphaFoldDB" id="A0A6C0EW93"/>
<feature type="coiled-coil region" evidence="1">
    <location>
        <begin position="65"/>
        <end position="124"/>
    </location>
</feature>
<keyword evidence="2" id="KW-1133">Transmembrane helix</keyword>
<protein>
    <submittedName>
        <fullName evidence="3">Uncharacterized protein</fullName>
    </submittedName>
</protein>
<feature type="transmembrane region" description="Helical" evidence="2">
    <location>
        <begin position="138"/>
        <end position="160"/>
    </location>
</feature>
<keyword evidence="2" id="KW-0472">Membrane</keyword>
<keyword evidence="2" id="KW-0812">Transmembrane</keyword>
<reference evidence="3" key="1">
    <citation type="journal article" date="2020" name="Nature">
        <title>Giant virus diversity and host interactions through global metagenomics.</title>
        <authorList>
            <person name="Schulz F."/>
            <person name="Roux S."/>
            <person name="Paez-Espino D."/>
            <person name="Jungbluth S."/>
            <person name="Walsh D.A."/>
            <person name="Denef V.J."/>
            <person name="McMahon K.D."/>
            <person name="Konstantinidis K.T."/>
            <person name="Eloe-Fadrosh E.A."/>
            <person name="Kyrpides N.C."/>
            <person name="Woyke T."/>
        </authorList>
    </citation>
    <scope>NUCLEOTIDE SEQUENCE</scope>
    <source>
        <strain evidence="3">GVMAG-M-3300009161-36</strain>
    </source>
</reference>
<keyword evidence="1" id="KW-0175">Coiled coil</keyword>
<accession>A0A6C0EW93</accession>
<dbReference type="EMBL" id="MN738968">
    <property type="protein sequence ID" value="QHT33426.1"/>
    <property type="molecule type" value="Genomic_DNA"/>
</dbReference>